<evidence type="ECO:0000313" key="13">
    <source>
        <dbReference type="Proteomes" id="UP000051802"/>
    </source>
</evidence>
<dbReference type="STRING" id="676599.ARC20_09200"/>
<feature type="binding site" evidence="10">
    <location>
        <position position="29"/>
    </location>
    <ligand>
        <name>NAD(+)</name>
        <dbReference type="ChEBI" id="CHEBI:57540"/>
    </ligand>
</feature>
<dbReference type="InterPro" id="IPR001732">
    <property type="entry name" value="UDP-Glc/GDP-Man_DH_N"/>
</dbReference>
<dbReference type="NCBIfam" id="TIGR03026">
    <property type="entry name" value="NDP-sugDHase"/>
    <property type="match status" value="1"/>
</dbReference>
<dbReference type="UniPathway" id="UPA00038">
    <property type="reaction ID" value="UER00491"/>
</dbReference>
<evidence type="ECO:0000256" key="6">
    <source>
        <dbReference type="ARBA" id="ARBA00047473"/>
    </source>
</evidence>
<comment type="similarity">
    <text evidence="2 7">Belongs to the UDP-glucose/GDP-mannose dehydrogenase family.</text>
</comment>
<dbReference type="InterPro" id="IPR014026">
    <property type="entry name" value="UDP-Glc/GDP-Man_DH_dimer"/>
</dbReference>
<dbReference type="Pfam" id="PF03720">
    <property type="entry name" value="UDPG_MGDP_dh_C"/>
    <property type="match status" value="1"/>
</dbReference>
<evidence type="ECO:0000256" key="5">
    <source>
        <dbReference type="ARBA" id="ARBA00023027"/>
    </source>
</evidence>
<dbReference type="FunFam" id="3.40.50.720:FF:000297">
    <property type="entry name" value="UDP-glucose 6-dehydrogenase"/>
    <property type="match status" value="1"/>
</dbReference>
<dbReference type="GO" id="GO:0000271">
    <property type="term" value="P:polysaccharide biosynthetic process"/>
    <property type="evidence" value="ECO:0007669"/>
    <property type="project" value="InterPro"/>
</dbReference>
<feature type="binding site" evidence="9">
    <location>
        <position position="197"/>
    </location>
    <ligand>
        <name>substrate</name>
    </ligand>
</feature>
<evidence type="ECO:0000256" key="4">
    <source>
        <dbReference type="ARBA" id="ARBA00023002"/>
    </source>
</evidence>
<evidence type="ECO:0000256" key="1">
    <source>
        <dbReference type="ARBA" id="ARBA00004701"/>
    </source>
</evidence>
<dbReference type="SUPFAM" id="SSF48179">
    <property type="entry name" value="6-phosphogluconate dehydrogenase C-terminal domain-like"/>
    <property type="match status" value="1"/>
</dbReference>
<evidence type="ECO:0000256" key="7">
    <source>
        <dbReference type="PIRNR" id="PIRNR000124"/>
    </source>
</evidence>
<feature type="binding site" evidence="9">
    <location>
        <position position="307"/>
    </location>
    <ligand>
        <name>substrate</name>
    </ligand>
</feature>
<dbReference type="GO" id="GO:0006065">
    <property type="term" value="P:UDP-glucuronate biosynthetic process"/>
    <property type="evidence" value="ECO:0007669"/>
    <property type="project" value="UniProtKB-UniPathway"/>
</dbReference>
<comment type="catalytic activity">
    <reaction evidence="6 7">
        <text>UDP-alpha-D-glucose + 2 NAD(+) + H2O = UDP-alpha-D-glucuronate + 2 NADH + 3 H(+)</text>
        <dbReference type="Rhea" id="RHEA:23596"/>
        <dbReference type="ChEBI" id="CHEBI:15377"/>
        <dbReference type="ChEBI" id="CHEBI:15378"/>
        <dbReference type="ChEBI" id="CHEBI:57540"/>
        <dbReference type="ChEBI" id="CHEBI:57945"/>
        <dbReference type="ChEBI" id="CHEBI:58052"/>
        <dbReference type="ChEBI" id="CHEBI:58885"/>
        <dbReference type="EC" id="1.1.1.22"/>
    </reaction>
</comment>
<evidence type="ECO:0000256" key="10">
    <source>
        <dbReference type="PIRSR" id="PIRSR500134-3"/>
    </source>
</evidence>
<feature type="active site" description="Nucleophile" evidence="8">
    <location>
        <position position="253"/>
    </location>
</feature>
<evidence type="ECO:0000256" key="3">
    <source>
        <dbReference type="ARBA" id="ARBA00012954"/>
    </source>
</evidence>
<dbReference type="SUPFAM" id="SSF52413">
    <property type="entry name" value="UDP-glucose/GDP-mannose dehydrogenase C-terminal domain"/>
    <property type="match status" value="1"/>
</dbReference>
<dbReference type="OrthoDB" id="9803238at2"/>
<protein>
    <recommendedName>
        <fullName evidence="3 7">UDP-glucose 6-dehydrogenase</fullName>
        <ecNumber evidence="3 7">1.1.1.22</ecNumber>
    </recommendedName>
</protein>
<evidence type="ECO:0000256" key="9">
    <source>
        <dbReference type="PIRSR" id="PIRSR500134-2"/>
    </source>
</evidence>
<feature type="binding site" evidence="10">
    <location>
        <position position="118"/>
    </location>
    <ligand>
        <name>NAD(+)</name>
        <dbReference type="ChEBI" id="CHEBI:57540"/>
    </ligand>
</feature>
<dbReference type="InterPro" id="IPR013328">
    <property type="entry name" value="6PGD_dom2"/>
</dbReference>
<dbReference type="PANTHER" id="PTHR43750">
    <property type="entry name" value="UDP-GLUCOSE 6-DEHYDROGENASE TUAD"/>
    <property type="match status" value="1"/>
</dbReference>
<dbReference type="Gene3D" id="3.40.50.720">
    <property type="entry name" value="NAD(P)-binding Rossmann-like Domain"/>
    <property type="match status" value="2"/>
</dbReference>
<dbReference type="InterPro" id="IPR008927">
    <property type="entry name" value="6-PGluconate_DH-like_C_sf"/>
</dbReference>
<name>A0A0R0ARI5_9GAMM</name>
<keyword evidence="13" id="KW-1185">Reference proteome</keyword>
<dbReference type="GO" id="GO:0051287">
    <property type="term" value="F:NAD binding"/>
    <property type="evidence" value="ECO:0007669"/>
    <property type="project" value="InterPro"/>
</dbReference>
<feature type="binding site" evidence="9">
    <location>
        <begin position="242"/>
        <end position="246"/>
    </location>
    <ligand>
        <name>substrate</name>
    </ligand>
</feature>
<feature type="binding site" evidence="9">
    <location>
        <position position="306"/>
    </location>
    <ligand>
        <name>substrate</name>
    </ligand>
</feature>
<dbReference type="EC" id="1.1.1.22" evidence="3 7"/>
<dbReference type="AlphaFoldDB" id="A0A0R0ARI5"/>
<keyword evidence="5 7" id="KW-0520">NAD</keyword>
<dbReference type="PIRSF" id="PIRSF500134">
    <property type="entry name" value="UDPglc_DH_bac"/>
    <property type="match status" value="1"/>
</dbReference>
<sequence length="388" mass="43066">MKIAIAGTGYVGLSNGVLLARHHEVVALDIIEEKVRMLNEGRSPIVDAELEEALASGGLNFRATLSPREAYEGADFVIIATPTDYDPGTNYFNTRSIEAVIADVVATNPAATMVIKSTIPVGYVANARKKFGVDNIIFSPEFLREGRALYDNLHPSRIIVGEHSERARVFAGLLQEGAIKQDVPVLFTEPTEAEAIKLFANTYLAMRVSYFNELDTYALMHGLDSRQIIEGISLDPRIGGHYNNPSFGYGGYCLPKDTKQLLANYQSVPQNLIRAIVDSNTTRKDFIAEDILKRKPKVVGIYRLIMKSGSDNFRSSSIQGVMKRIKAKGVDVIIYEPCLQEDEFFRSRVIGDLEAFKREADVIISNRMSDALQDVADKVYTRDLFGDN</sequence>
<dbReference type="PANTHER" id="PTHR43750:SF2">
    <property type="entry name" value="UDP-GLUCOSE 6-DEHYDROGENASE"/>
    <property type="match status" value="1"/>
</dbReference>
<dbReference type="SMART" id="SM00984">
    <property type="entry name" value="UDPG_MGDP_dh_C"/>
    <property type="match status" value="1"/>
</dbReference>
<dbReference type="SUPFAM" id="SSF51735">
    <property type="entry name" value="NAD(P)-binding Rossmann-fold domains"/>
    <property type="match status" value="1"/>
</dbReference>
<feature type="binding site" evidence="10">
    <location>
        <position position="34"/>
    </location>
    <ligand>
        <name>NAD(+)</name>
        <dbReference type="ChEBI" id="CHEBI:57540"/>
    </ligand>
</feature>
<feature type="binding site" evidence="10">
    <location>
        <position position="314"/>
    </location>
    <ligand>
        <name>NAD(+)</name>
        <dbReference type="ChEBI" id="CHEBI:57540"/>
    </ligand>
</feature>
<dbReference type="Pfam" id="PF03721">
    <property type="entry name" value="UDPG_MGDP_dh_N"/>
    <property type="match status" value="1"/>
</dbReference>
<feature type="binding site" evidence="9">
    <location>
        <begin position="142"/>
        <end position="145"/>
    </location>
    <ligand>
        <name>substrate</name>
    </ligand>
</feature>
<organism evidence="12 13">
    <name type="scientific">Stenotrophomonas panacihumi</name>
    <dbReference type="NCBI Taxonomy" id="676599"/>
    <lineage>
        <taxon>Bacteria</taxon>
        <taxon>Pseudomonadati</taxon>
        <taxon>Pseudomonadota</taxon>
        <taxon>Gammaproteobacteria</taxon>
        <taxon>Lysobacterales</taxon>
        <taxon>Lysobacteraceae</taxon>
        <taxon>Stenotrophomonas</taxon>
    </lineage>
</organism>
<evidence type="ECO:0000256" key="2">
    <source>
        <dbReference type="ARBA" id="ARBA00006601"/>
    </source>
</evidence>
<feature type="binding site" evidence="10">
    <location>
        <position position="83"/>
    </location>
    <ligand>
        <name>NAD(+)</name>
        <dbReference type="ChEBI" id="CHEBI:57540"/>
    </ligand>
</feature>
<dbReference type="Pfam" id="PF00984">
    <property type="entry name" value="UDPG_MGDP_dh"/>
    <property type="match status" value="1"/>
</dbReference>
<evidence type="ECO:0000259" key="11">
    <source>
        <dbReference type="SMART" id="SM00984"/>
    </source>
</evidence>
<feature type="domain" description="UDP-glucose/GDP-mannose dehydrogenase C-terminal" evidence="11">
    <location>
        <begin position="300"/>
        <end position="387"/>
    </location>
</feature>
<dbReference type="Proteomes" id="UP000051802">
    <property type="component" value="Unassembled WGS sequence"/>
</dbReference>
<comment type="pathway">
    <text evidence="1">Nucleotide-sugar biosynthesis; UDP-alpha-D-glucuronate biosynthesis; UDP-alpha-D-glucuronate from UDP-alpha-D-glucose: step 1/1.</text>
</comment>
<dbReference type="RefSeq" id="WP_057646300.1">
    <property type="nucleotide sequence ID" value="NZ_LLXU01000074.1"/>
</dbReference>
<keyword evidence="4 7" id="KW-0560">Oxidoreductase</keyword>
<feature type="binding site" evidence="10">
    <location>
        <position position="256"/>
    </location>
    <ligand>
        <name>NAD(+)</name>
        <dbReference type="ChEBI" id="CHEBI:57540"/>
    </ligand>
</feature>
<dbReference type="PIRSF" id="PIRSF000124">
    <property type="entry name" value="UDPglc_GDPman_dh"/>
    <property type="match status" value="1"/>
</dbReference>
<dbReference type="InterPro" id="IPR036220">
    <property type="entry name" value="UDP-Glc/GDP-Man_DH_C_sf"/>
</dbReference>
<dbReference type="InterPro" id="IPR036291">
    <property type="entry name" value="NAD(P)-bd_dom_sf"/>
</dbReference>
<reference evidence="12 13" key="1">
    <citation type="submission" date="2015-10" db="EMBL/GenBank/DDBJ databases">
        <title>Genome sequencing and analysis of members of genus Stenotrophomonas.</title>
        <authorList>
            <person name="Patil P.P."/>
            <person name="Midha S."/>
            <person name="Patil P.B."/>
        </authorList>
    </citation>
    <scope>NUCLEOTIDE SEQUENCE [LARGE SCALE GENOMIC DNA]</scope>
    <source>
        <strain evidence="12 13">JCM 16536</strain>
    </source>
</reference>
<accession>A0A0R0ARI5</accession>
<dbReference type="InterPro" id="IPR017476">
    <property type="entry name" value="UDP-Glc/GDP-Man"/>
</dbReference>
<dbReference type="InterPro" id="IPR014027">
    <property type="entry name" value="UDP-Glc/GDP-Man_DH_C"/>
</dbReference>
<gene>
    <name evidence="12" type="ORF">ARC20_09200</name>
</gene>
<evidence type="ECO:0000313" key="12">
    <source>
        <dbReference type="EMBL" id="KRG43604.1"/>
    </source>
</evidence>
<proteinExistence type="inferred from homology"/>
<feature type="binding site" evidence="10">
    <location>
        <position position="145"/>
    </location>
    <ligand>
        <name>NAD(+)</name>
        <dbReference type="ChEBI" id="CHEBI:57540"/>
    </ligand>
</feature>
<dbReference type="GO" id="GO:0003979">
    <property type="term" value="F:UDP-glucose 6-dehydrogenase activity"/>
    <property type="evidence" value="ECO:0007669"/>
    <property type="project" value="UniProtKB-EC"/>
</dbReference>
<evidence type="ECO:0000256" key="8">
    <source>
        <dbReference type="PIRSR" id="PIRSR500134-1"/>
    </source>
</evidence>
<comment type="caution">
    <text evidence="12">The sequence shown here is derived from an EMBL/GenBank/DDBJ whole genome shotgun (WGS) entry which is preliminary data.</text>
</comment>
<feature type="binding site" evidence="9">
    <location>
        <position position="250"/>
    </location>
    <ligand>
        <name>substrate</name>
    </ligand>
</feature>
<dbReference type="EMBL" id="LLXU01000074">
    <property type="protein sequence ID" value="KRG43604.1"/>
    <property type="molecule type" value="Genomic_DNA"/>
</dbReference>
<dbReference type="Gene3D" id="1.10.1040.10">
    <property type="entry name" value="N-(1-d-carboxylethyl)-l-norvaline Dehydrogenase, domain 2"/>
    <property type="match status" value="1"/>
</dbReference>
<dbReference type="InterPro" id="IPR028357">
    <property type="entry name" value="UDPglc_DH_bac"/>
</dbReference>